<reference evidence="2 3" key="1">
    <citation type="submission" date="2017-09" db="EMBL/GenBank/DDBJ databases">
        <title>WGS assembly of Aquilegia coerulea Goldsmith.</title>
        <authorList>
            <person name="Hodges S."/>
            <person name="Kramer E."/>
            <person name="Nordborg M."/>
            <person name="Tomkins J."/>
            <person name="Borevitz J."/>
            <person name="Derieg N."/>
            <person name="Yan J."/>
            <person name="Mihaltcheva S."/>
            <person name="Hayes R.D."/>
            <person name="Rokhsar D."/>
        </authorList>
    </citation>
    <scope>NUCLEOTIDE SEQUENCE [LARGE SCALE GENOMIC DNA]</scope>
    <source>
        <strain evidence="3">cv. Goldsmith</strain>
    </source>
</reference>
<gene>
    <name evidence="2" type="ORF">AQUCO_00500491v1</name>
</gene>
<evidence type="ECO:0000313" key="3">
    <source>
        <dbReference type="Proteomes" id="UP000230069"/>
    </source>
</evidence>
<proteinExistence type="predicted"/>
<sequence length="126" mass="14327">MELISNVYPDLNVKEEVTKQYLEERSILSPRKDDVSVINVSTINLLPGESYEFLAADSIIEKDIEVENRGNRITSDSLNSLDPSSLRSFNLQLKIGCPIMLLCDLQPRDGLAMEHVLWFLMVQQES</sequence>
<feature type="domain" description="DNA helicase Pif1-like 2B" evidence="1">
    <location>
        <begin position="78"/>
        <end position="111"/>
    </location>
</feature>
<dbReference type="InParanoid" id="A0A2G5ESF4"/>
<evidence type="ECO:0000259" key="1">
    <source>
        <dbReference type="Pfam" id="PF21530"/>
    </source>
</evidence>
<keyword evidence="3" id="KW-1185">Reference proteome</keyword>
<name>A0A2G5ESF4_AQUCA</name>
<evidence type="ECO:0000313" key="2">
    <source>
        <dbReference type="EMBL" id="PIA58587.1"/>
    </source>
</evidence>
<dbReference type="Pfam" id="PF21530">
    <property type="entry name" value="Pif1_2B_dom"/>
    <property type="match status" value="1"/>
</dbReference>
<dbReference type="STRING" id="218851.A0A2G5ESF4"/>
<dbReference type="AlphaFoldDB" id="A0A2G5ESF4"/>
<dbReference type="OrthoDB" id="1931985at2759"/>
<dbReference type="PANTHER" id="PTHR10492:SF95">
    <property type="entry name" value="HELITRON HELICASE-LIKE DOMAIN-CONTAINING PROTEIN"/>
    <property type="match status" value="1"/>
</dbReference>
<organism evidence="2 3">
    <name type="scientific">Aquilegia coerulea</name>
    <name type="common">Rocky mountain columbine</name>
    <dbReference type="NCBI Taxonomy" id="218851"/>
    <lineage>
        <taxon>Eukaryota</taxon>
        <taxon>Viridiplantae</taxon>
        <taxon>Streptophyta</taxon>
        <taxon>Embryophyta</taxon>
        <taxon>Tracheophyta</taxon>
        <taxon>Spermatophyta</taxon>
        <taxon>Magnoliopsida</taxon>
        <taxon>Ranunculales</taxon>
        <taxon>Ranunculaceae</taxon>
        <taxon>Thalictroideae</taxon>
        <taxon>Aquilegia</taxon>
    </lineage>
</organism>
<dbReference type="InterPro" id="IPR049163">
    <property type="entry name" value="Pif1-like_2B_dom"/>
</dbReference>
<protein>
    <recommendedName>
        <fullName evidence="1">DNA helicase Pif1-like 2B domain-containing protein</fullName>
    </recommendedName>
</protein>
<dbReference type="PANTHER" id="PTHR10492">
    <property type="match status" value="1"/>
</dbReference>
<accession>A0A2G5ESF4</accession>
<dbReference type="Proteomes" id="UP000230069">
    <property type="component" value="Unassembled WGS sequence"/>
</dbReference>
<dbReference type="EMBL" id="KZ305022">
    <property type="protein sequence ID" value="PIA58587.1"/>
    <property type="molecule type" value="Genomic_DNA"/>
</dbReference>